<dbReference type="STRING" id="1763534.GCA_001831475_02001"/>
<keyword evidence="2" id="KW-1185">Reference proteome</keyword>
<dbReference type="InterPro" id="IPR021352">
    <property type="entry name" value="DUF2971"/>
</dbReference>
<dbReference type="RefSeq" id="WP_066335187.1">
    <property type="nucleotide sequence ID" value="NZ_CP017688.1"/>
</dbReference>
<evidence type="ECO:0008006" key="3">
    <source>
        <dbReference type="Google" id="ProtNLM"/>
    </source>
</evidence>
<dbReference type="Pfam" id="PF11185">
    <property type="entry name" value="DUF2971"/>
    <property type="match status" value="1"/>
</dbReference>
<evidence type="ECO:0000313" key="2">
    <source>
        <dbReference type="Proteomes" id="UP000093510"/>
    </source>
</evidence>
<comment type="caution">
    <text evidence="1">The sequence shown here is derived from an EMBL/GenBank/DDBJ whole genome shotgun (WGS) entry which is preliminary data.</text>
</comment>
<evidence type="ECO:0000313" key="1">
    <source>
        <dbReference type="EMBL" id="OCB75239.1"/>
    </source>
</evidence>
<proteinExistence type="predicted"/>
<sequence>MMNEGYEFDSKYFIEWNRELKQWDYLENGELIPETTETLYKYLSWNEKTIASLIGNYLWLSNPVHFNDPFDCNRSMIFNYNFSDEERLKKRNYFDDIGIISFTENKFCPLMWAHYTGNYNGIVLKFKAKEFNKFKNENQFNQIKLRKVLYPEQFKLFPLGHTFSKELMLFIKSKNWNYEKEWRLVADLKQPYNRFLRFDPLSLEEIYIGHNLFENLNSSAIQILTQIRDSFYPKTKLIRIFPDSKVFGKIVFRDWDKEMDKNSRGNEQPLTAILI</sequence>
<gene>
    <name evidence="1" type="ORF">LPBF_08685</name>
</gene>
<dbReference type="Proteomes" id="UP000093510">
    <property type="component" value="Unassembled WGS sequence"/>
</dbReference>
<dbReference type="OrthoDB" id="190848at2"/>
<dbReference type="EMBL" id="LVEP01000034">
    <property type="protein sequence ID" value="OCB75239.1"/>
    <property type="molecule type" value="Genomic_DNA"/>
</dbReference>
<name>A0A1B9DZY2_9FLAO</name>
<reference evidence="1 2" key="1">
    <citation type="submission" date="2016-03" db="EMBL/GenBank/DDBJ databases">
        <authorList>
            <person name="Ploux O."/>
        </authorList>
    </citation>
    <scope>NUCLEOTIDE SEQUENCE [LARGE SCALE GENOMIC DNA]</scope>
    <source>
        <strain evidence="1 2">LPB0076</strain>
    </source>
</reference>
<accession>A0A1B9DZY2</accession>
<organism evidence="1 2">
    <name type="scientific">Flavobacterium crassostreae</name>
    <dbReference type="NCBI Taxonomy" id="1763534"/>
    <lineage>
        <taxon>Bacteria</taxon>
        <taxon>Pseudomonadati</taxon>
        <taxon>Bacteroidota</taxon>
        <taxon>Flavobacteriia</taxon>
        <taxon>Flavobacteriales</taxon>
        <taxon>Flavobacteriaceae</taxon>
        <taxon>Flavobacterium</taxon>
    </lineage>
</organism>
<dbReference type="AlphaFoldDB" id="A0A1B9DZY2"/>
<protein>
    <recommendedName>
        <fullName evidence="3">DUF2971 domain-containing protein</fullName>
    </recommendedName>
</protein>